<dbReference type="EMBL" id="BSUZ01000001">
    <property type="protein sequence ID" value="GMA85977.1"/>
    <property type="molecule type" value="Genomic_DNA"/>
</dbReference>
<proteinExistence type="predicted"/>
<dbReference type="Proteomes" id="UP001157017">
    <property type="component" value="Unassembled WGS sequence"/>
</dbReference>
<comment type="caution">
    <text evidence="1">The sequence shown here is derived from an EMBL/GenBank/DDBJ whole genome shotgun (WGS) entry which is preliminary data.</text>
</comment>
<organism evidence="1 2">
    <name type="scientific">Angustibacter aerolatus</name>
    <dbReference type="NCBI Taxonomy" id="1162965"/>
    <lineage>
        <taxon>Bacteria</taxon>
        <taxon>Bacillati</taxon>
        <taxon>Actinomycetota</taxon>
        <taxon>Actinomycetes</taxon>
        <taxon>Kineosporiales</taxon>
        <taxon>Kineosporiaceae</taxon>
    </lineage>
</organism>
<dbReference type="InterPro" id="IPR016181">
    <property type="entry name" value="Acyl_CoA_acyltransferase"/>
</dbReference>
<sequence>MLDWNEPSIAFYRRLGAVAQDEWTTFRLDGDALSALGTR</sequence>
<protein>
    <recommendedName>
        <fullName evidence="3">N-acetyltransferase domain-containing protein</fullName>
    </recommendedName>
</protein>
<evidence type="ECO:0000313" key="2">
    <source>
        <dbReference type="Proteomes" id="UP001157017"/>
    </source>
</evidence>
<dbReference type="SUPFAM" id="SSF55729">
    <property type="entry name" value="Acyl-CoA N-acyltransferases (Nat)"/>
    <property type="match status" value="1"/>
</dbReference>
<name>A0ABQ6JCR9_9ACTN</name>
<evidence type="ECO:0000313" key="1">
    <source>
        <dbReference type="EMBL" id="GMA85977.1"/>
    </source>
</evidence>
<dbReference type="Gene3D" id="3.40.630.30">
    <property type="match status" value="1"/>
</dbReference>
<keyword evidence="2" id="KW-1185">Reference proteome</keyword>
<accession>A0ABQ6JCR9</accession>
<evidence type="ECO:0008006" key="3">
    <source>
        <dbReference type="Google" id="ProtNLM"/>
    </source>
</evidence>
<gene>
    <name evidence="1" type="ORF">GCM10025868_12270</name>
</gene>
<reference evidence="2" key="1">
    <citation type="journal article" date="2019" name="Int. J. Syst. Evol. Microbiol.">
        <title>The Global Catalogue of Microorganisms (GCM) 10K type strain sequencing project: providing services to taxonomists for standard genome sequencing and annotation.</title>
        <authorList>
            <consortium name="The Broad Institute Genomics Platform"/>
            <consortium name="The Broad Institute Genome Sequencing Center for Infectious Disease"/>
            <person name="Wu L."/>
            <person name="Ma J."/>
        </authorList>
    </citation>
    <scope>NUCLEOTIDE SEQUENCE [LARGE SCALE GENOMIC DNA]</scope>
    <source>
        <strain evidence="2">NBRC 108730</strain>
    </source>
</reference>